<evidence type="ECO:0000313" key="3">
    <source>
        <dbReference type="WBParaSite" id="PTRK_0000987400.1"/>
    </source>
</evidence>
<proteinExistence type="predicted"/>
<evidence type="ECO:0000256" key="1">
    <source>
        <dbReference type="SAM" id="Phobius"/>
    </source>
</evidence>
<feature type="transmembrane region" description="Helical" evidence="1">
    <location>
        <begin position="104"/>
        <end position="131"/>
    </location>
</feature>
<keyword evidence="1" id="KW-1133">Transmembrane helix</keyword>
<protein>
    <submittedName>
        <fullName evidence="3">Neur_chan_memb domain-containing protein</fullName>
    </submittedName>
</protein>
<dbReference type="WBParaSite" id="PTRK_0000987400.1">
    <property type="protein sequence ID" value="PTRK_0000987400.1"/>
    <property type="gene ID" value="PTRK_0000987400"/>
</dbReference>
<keyword evidence="1" id="KW-0472">Membrane</keyword>
<organism evidence="2 3">
    <name type="scientific">Parastrongyloides trichosuri</name>
    <name type="common">Possum-specific nematode worm</name>
    <dbReference type="NCBI Taxonomy" id="131310"/>
    <lineage>
        <taxon>Eukaryota</taxon>
        <taxon>Metazoa</taxon>
        <taxon>Ecdysozoa</taxon>
        <taxon>Nematoda</taxon>
        <taxon>Chromadorea</taxon>
        <taxon>Rhabditida</taxon>
        <taxon>Tylenchina</taxon>
        <taxon>Panagrolaimomorpha</taxon>
        <taxon>Strongyloidoidea</taxon>
        <taxon>Strongyloididae</taxon>
        <taxon>Parastrongyloides</taxon>
    </lineage>
</organism>
<accession>A0A0N4ZMV7</accession>
<dbReference type="AlphaFoldDB" id="A0A0N4ZMV7"/>
<name>A0A0N4ZMV7_PARTI</name>
<evidence type="ECO:0000313" key="2">
    <source>
        <dbReference type="Proteomes" id="UP000038045"/>
    </source>
</evidence>
<reference evidence="3" key="1">
    <citation type="submission" date="2017-02" db="UniProtKB">
        <authorList>
            <consortium name="WormBaseParasite"/>
        </authorList>
    </citation>
    <scope>IDENTIFICATION</scope>
</reference>
<keyword evidence="1" id="KW-0812">Transmembrane</keyword>
<keyword evidence="2" id="KW-1185">Reference proteome</keyword>
<dbReference type="Proteomes" id="UP000038045">
    <property type="component" value="Unplaced"/>
</dbReference>
<sequence>MVRVPRGSGIRHYLSIIFEKDENFDDSRSSSRRTFVMEDGLNDTLVNISLENNNGPVVQEEEQNMERVMRILAENRLNAHLSRKKTRWDDIKERFSKFYDRHYAVIKSLLIIFYIIGGSLFAAFYLIVVWLPAGKIHNS</sequence>